<gene>
    <name evidence="3" type="ORF">KMZ29_01205</name>
</gene>
<name>A0A975NEL8_9BRAD</name>
<dbReference type="AlphaFoldDB" id="A0A975NEL8"/>
<keyword evidence="1" id="KW-0472">Membrane</keyword>
<keyword evidence="1" id="KW-0812">Transmembrane</keyword>
<proteinExistence type="predicted"/>
<evidence type="ECO:0000313" key="4">
    <source>
        <dbReference type="Proteomes" id="UP000680839"/>
    </source>
</evidence>
<dbReference type="SUPFAM" id="SSF55277">
    <property type="entry name" value="GYF domain"/>
    <property type="match status" value="1"/>
</dbReference>
<dbReference type="RefSeq" id="WP_215622119.1">
    <property type="nucleotide sequence ID" value="NZ_CP076134.1"/>
</dbReference>
<organism evidence="3 4">
    <name type="scientific">Bradyrhizobium sediminis</name>
    <dbReference type="NCBI Taxonomy" id="2840469"/>
    <lineage>
        <taxon>Bacteria</taxon>
        <taxon>Pseudomonadati</taxon>
        <taxon>Pseudomonadota</taxon>
        <taxon>Alphaproteobacteria</taxon>
        <taxon>Hyphomicrobiales</taxon>
        <taxon>Nitrobacteraceae</taxon>
        <taxon>Bradyrhizobium</taxon>
    </lineage>
</organism>
<feature type="transmembrane region" description="Helical" evidence="1">
    <location>
        <begin position="252"/>
        <end position="273"/>
    </location>
</feature>
<protein>
    <submittedName>
        <fullName evidence="3">DUF4339 domain-containing protein</fullName>
    </submittedName>
</protein>
<feature type="transmembrane region" description="Helical" evidence="1">
    <location>
        <begin position="141"/>
        <end position="159"/>
    </location>
</feature>
<sequence length="295" mass="32697">MAGRSWFYASEGQQQGPYPEIQLREFIARGTITADTLVWTEGMANWQRAGDVPGLVSGASGPPVIPRSGGPLTGAGGYSGGPLSIDFGIWDFVWRSLVLLIGLILIIPAPWALVWYINWFVPCVHVPGRPNLSFVGTAMTIVPWYFGALVLFIGVALIGSELLNNLMFLVQIVLYWLFVRWLVANLASNEQPLGLSFSGSFWAYLGWTILAGISIITIIGWAWVYTASLRWVCRNIQGTRREVVFVGTGLEFLWRAIVAAIASLFIIPIPWMYLWMSRWLASQTILAERGTQVNG</sequence>
<dbReference type="EMBL" id="CP076134">
    <property type="protein sequence ID" value="QWG13400.1"/>
    <property type="molecule type" value="Genomic_DNA"/>
</dbReference>
<feature type="transmembrane region" description="Helical" evidence="1">
    <location>
        <begin position="204"/>
        <end position="232"/>
    </location>
</feature>
<dbReference type="Proteomes" id="UP000680839">
    <property type="component" value="Chromosome"/>
</dbReference>
<keyword evidence="1" id="KW-1133">Transmembrane helix</keyword>
<feature type="transmembrane region" description="Helical" evidence="1">
    <location>
        <begin position="97"/>
        <end position="121"/>
    </location>
</feature>
<evidence type="ECO:0000313" key="3">
    <source>
        <dbReference type="EMBL" id="QWG13400.1"/>
    </source>
</evidence>
<evidence type="ECO:0000259" key="2">
    <source>
        <dbReference type="Pfam" id="PF14237"/>
    </source>
</evidence>
<dbReference type="InterPro" id="IPR035445">
    <property type="entry name" value="GYF-like_dom_sf"/>
</dbReference>
<dbReference type="Pfam" id="PF14237">
    <property type="entry name" value="GYF_2"/>
    <property type="match status" value="1"/>
</dbReference>
<dbReference type="InterPro" id="IPR025640">
    <property type="entry name" value="GYF_2"/>
</dbReference>
<reference evidence="3" key="1">
    <citation type="submission" date="2021-06" db="EMBL/GenBank/DDBJ databases">
        <title>Bradyrhizobium sp. S2-20-1 Genome sequencing.</title>
        <authorList>
            <person name="Jin L."/>
        </authorList>
    </citation>
    <scope>NUCLEOTIDE SEQUENCE</scope>
    <source>
        <strain evidence="3">S2-20-1</strain>
    </source>
</reference>
<feature type="domain" description="GYF" evidence="2">
    <location>
        <begin position="6"/>
        <end position="55"/>
    </location>
</feature>
<feature type="transmembrane region" description="Helical" evidence="1">
    <location>
        <begin position="166"/>
        <end position="184"/>
    </location>
</feature>
<accession>A0A975NEL8</accession>
<evidence type="ECO:0000256" key="1">
    <source>
        <dbReference type="SAM" id="Phobius"/>
    </source>
</evidence>